<dbReference type="Gene3D" id="3.90.1720.10">
    <property type="entry name" value="endopeptidase domain like (from Nostoc punctiforme)"/>
    <property type="match status" value="1"/>
</dbReference>
<dbReference type="RefSeq" id="WP_207824693.1">
    <property type="nucleotide sequence ID" value="NZ_CP062006.1"/>
</dbReference>
<accession>A0ABX7SJP0</accession>
<sequence length="166" mass="17784">MADWMTYARSQIGVREVVGAKHSPTIMGWIKSLGAKKLGITVTDDETPWCGTFAAQVMTKAGLDTPPIAVRASSWGLWGRKLVAPRYGCILVFTRSGGGHVGFYVGEDKDCYHVLGGNQGNAVSITRIAKNRLADGGMRWPKGPALPPQKRIYLKPSGAPVSGNEA</sequence>
<name>A0ABX7SJP0_9CAUL</name>
<evidence type="ECO:0000313" key="2">
    <source>
        <dbReference type="Proteomes" id="UP000663942"/>
    </source>
</evidence>
<dbReference type="InterPro" id="IPR013423">
    <property type="entry name" value="CHP02594"/>
</dbReference>
<protein>
    <submittedName>
        <fullName evidence="1">TIGR02594 family protein</fullName>
    </submittedName>
</protein>
<organism evidence="1 2">
    <name type="scientific">Brevundimonas pondensis</name>
    <dbReference type="NCBI Taxonomy" id="2774189"/>
    <lineage>
        <taxon>Bacteria</taxon>
        <taxon>Pseudomonadati</taxon>
        <taxon>Pseudomonadota</taxon>
        <taxon>Alphaproteobacteria</taxon>
        <taxon>Caulobacterales</taxon>
        <taxon>Caulobacteraceae</taxon>
        <taxon>Brevundimonas</taxon>
    </lineage>
</organism>
<dbReference type="EMBL" id="CP062006">
    <property type="protein sequence ID" value="QTC87911.1"/>
    <property type="molecule type" value="Genomic_DNA"/>
</dbReference>
<gene>
    <name evidence="1" type="ORF">IFE19_00405</name>
</gene>
<dbReference type="NCBIfam" id="TIGR02594">
    <property type="entry name" value="TIGR02594 family protein"/>
    <property type="match status" value="1"/>
</dbReference>
<evidence type="ECO:0000313" key="1">
    <source>
        <dbReference type="EMBL" id="QTC87911.1"/>
    </source>
</evidence>
<proteinExistence type="predicted"/>
<keyword evidence="2" id="KW-1185">Reference proteome</keyword>
<dbReference type="Proteomes" id="UP000663942">
    <property type="component" value="Chromosome"/>
</dbReference>
<reference evidence="1 2" key="1">
    <citation type="submission" date="2020-09" db="EMBL/GenBank/DDBJ databases">
        <title>Brevundimonas sp. LVF1 isolated from an oligotrophic pond in Goettingen, Germany.</title>
        <authorList>
            <person name="Friedrich I."/>
            <person name="Klassen A."/>
            <person name="Neubauer H."/>
            <person name="Schneider D."/>
            <person name="Hertel R."/>
            <person name="Daniel R."/>
        </authorList>
    </citation>
    <scope>NUCLEOTIDE SEQUENCE [LARGE SCALE GENOMIC DNA]</scope>
    <source>
        <strain evidence="1 2">LVF1</strain>
    </source>
</reference>